<dbReference type="AlphaFoldDB" id="A0A377VZN3"/>
<reference evidence="10 11" key="1">
    <citation type="submission" date="2018-06" db="EMBL/GenBank/DDBJ databases">
        <authorList>
            <consortium name="Pathogen Informatics"/>
            <person name="Doyle S."/>
        </authorList>
    </citation>
    <scope>NUCLEOTIDE SEQUENCE [LARGE SCALE GENOMIC DNA]</scope>
    <source>
        <strain evidence="10 11">NCTC9637</strain>
    </source>
</reference>
<comment type="subcellular location">
    <subcellularLocation>
        <location evidence="1">Membrane</location>
        <topology evidence="1">Multi-pass membrane protein</topology>
    </subcellularLocation>
</comment>
<keyword evidence="5" id="KW-0406">Ion transport</keyword>
<dbReference type="InterPro" id="IPR013099">
    <property type="entry name" value="K_chnl_dom"/>
</dbReference>
<evidence type="ECO:0000313" key="11">
    <source>
        <dbReference type="Proteomes" id="UP000255099"/>
    </source>
</evidence>
<accession>A0A377VZN3</accession>
<evidence type="ECO:0000259" key="9">
    <source>
        <dbReference type="Pfam" id="PF07885"/>
    </source>
</evidence>
<keyword evidence="4 8" id="KW-1133">Transmembrane helix</keyword>
<evidence type="ECO:0000256" key="5">
    <source>
        <dbReference type="ARBA" id="ARBA00023065"/>
    </source>
</evidence>
<keyword evidence="3 8" id="KW-0812">Transmembrane</keyword>
<feature type="transmembrane region" description="Helical" evidence="8">
    <location>
        <begin position="49"/>
        <end position="71"/>
    </location>
</feature>
<dbReference type="GO" id="GO:0005249">
    <property type="term" value="F:voltage-gated potassium channel activity"/>
    <property type="evidence" value="ECO:0007669"/>
    <property type="project" value="InterPro"/>
</dbReference>
<dbReference type="Pfam" id="PF07885">
    <property type="entry name" value="Ion_trans_2"/>
    <property type="match status" value="1"/>
</dbReference>
<dbReference type="SUPFAM" id="SSF81324">
    <property type="entry name" value="Voltage-gated potassium channels"/>
    <property type="match status" value="1"/>
</dbReference>
<dbReference type="GO" id="GO:0001508">
    <property type="term" value="P:action potential"/>
    <property type="evidence" value="ECO:0007669"/>
    <property type="project" value="TreeGrafter"/>
</dbReference>
<dbReference type="PRINTS" id="PR00169">
    <property type="entry name" value="KCHANNEL"/>
</dbReference>
<dbReference type="Gene3D" id="1.10.287.70">
    <property type="match status" value="1"/>
</dbReference>
<evidence type="ECO:0000256" key="2">
    <source>
        <dbReference type="ARBA" id="ARBA00022448"/>
    </source>
</evidence>
<evidence type="ECO:0000256" key="6">
    <source>
        <dbReference type="ARBA" id="ARBA00023136"/>
    </source>
</evidence>
<keyword evidence="7" id="KW-0407">Ion channel</keyword>
<keyword evidence="2" id="KW-0813">Transport</keyword>
<protein>
    <submittedName>
        <fullName evidence="10">Potassium voltage-gated channel subfamily KQT</fullName>
    </submittedName>
</protein>
<keyword evidence="6 8" id="KW-0472">Membrane</keyword>
<evidence type="ECO:0000256" key="8">
    <source>
        <dbReference type="SAM" id="Phobius"/>
    </source>
</evidence>
<evidence type="ECO:0000256" key="7">
    <source>
        <dbReference type="ARBA" id="ARBA00023303"/>
    </source>
</evidence>
<feature type="transmembrane region" description="Helical" evidence="8">
    <location>
        <begin position="16"/>
        <end position="37"/>
    </location>
</feature>
<dbReference type="EMBL" id="UGLB01000003">
    <property type="protein sequence ID" value="STT48114.1"/>
    <property type="molecule type" value="Genomic_DNA"/>
</dbReference>
<dbReference type="Proteomes" id="UP000255099">
    <property type="component" value="Unassembled WGS sequence"/>
</dbReference>
<evidence type="ECO:0000256" key="3">
    <source>
        <dbReference type="ARBA" id="ARBA00022692"/>
    </source>
</evidence>
<evidence type="ECO:0000313" key="10">
    <source>
        <dbReference type="EMBL" id="STT48114.1"/>
    </source>
</evidence>
<proteinExistence type="predicted"/>
<dbReference type="PANTHER" id="PTHR11537:SF254">
    <property type="entry name" value="POTASSIUM VOLTAGE-GATED CHANNEL PROTEIN SHAB"/>
    <property type="match status" value="1"/>
</dbReference>
<organism evidence="10 11">
    <name type="scientific">Klebsiella pneumoniae</name>
    <dbReference type="NCBI Taxonomy" id="573"/>
    <lineage>
        <taxon>Bacteria</taxon>
        <taxon>Pseudomonadati</taxon>
        <taxon>Pseudomonadota</taxon>
        <taxon>Gammaproteobacteria</taxon>
        <taxon>Enterobacterales</taxon>
        <taxon>Enterobacteriaceae</taxon>
        <taxon>Klebsiella/Raoultella group</taxon>
        <taxon>Klebsiella</taxon>
        <taxon>Klebsiella pneumoniae complex</taxon>
    </lineage>
</organism>
<name>A0A377VZN3_KLEPN</name>
<evidence type="ECO:0000256" key="4">
    <source>
        <dbReference type="ARBA" id="ARBA00022989"/>
    </source>
</evidence>
<dbReference type="GO" id="GO:0008076">
    <property type="term" value="C:voltage-gated potassium channel complex"/>
    <property type="evidence" value="ECO:0007669"/>
    <property type="project" value="InterPro"/>
</dbReference>
<gene>
    <name evidence="10" type="ORF">NCTC9637_03051</name>
</gene>
<dbReference type="PANTHER" id="PTHR11537">
    <property type="entry name" value="VOLTAGE-GATED POTASSIUM CHANNEL"/>
    <property type="match status" value="1"/>
</dbReference>
<feature type="domain" description="Potassium channel" evidence="9">
    <location>
        <begin position="2"/>
        <end position="73"/>
    </location>
</feature>
<evidence type="ECO:0000256" key="1">
    <source>
        <dbReference type="ARBA" id="ARBA00004141"/>
    </source>
</evidence>
<sequence length="110" mass="12102">MVIFGSLMYLIEGPEYGFTTLNASVYWAIVTITTVGYGDITPHTPLGRILASILILIGYSIIAIPTGLITTHMTSALNRRRQQRLCPQCQQGDHDDNARFCHACGHALPK</sequence>
<dbReference type="InterPro" id="IPR028325">
    <property type="entry name" value="VG_K_chnl"/>
</dbReference>